<keyword evidence="1" id="KW-1133">Transmembrane helix</keyword>
<keyword evidence="1" id="KW-0812">Transmembrane</keyword>
<dbReference type="PANTHER" id="PTHR33640">
    <property type="entry name" value="TRANSMEMBRANE PROTEIN"/>
    <property type="match status" value="1"/>
</dbReference>
<feature type="transmembrane region" description="Helical" evidence="1">
    <location>
        <begin position="38"/>
        <end position="59"/>
    </location>
</feature>
<comment type="caution">
    <text evidence="2">The sequence shown here is derived from an EMBL/GenBank/DDBJ whole genome shotgun (WGS) entry which is preliminary data.</text>
</comment>
<proteinExistence type="predicted"/>
<keyword evidence="3" id="KW-1185">Reference proteome</keyword>
<dbReference type="Proteomes" id="UP000827721">
    <property type="component" value="Unassembled WGS sequence"/>
</dbReference>
<organism evidence="2 3">
    <name type="scientific">Xanthoceras sorbifolium</name>
    <dbReference type="NCBI Taxonomy" id="99658"/>
    <lineage>
        <taxon>Eukaryota</taxon>
        <taxon>Viridiplantae</taxon>
        <taxon>Streptophyta</taxon>
        <taxon>Embryophyta</taxon>
        <taxon>Tracheophyta</taxon>
        <taxon>Spermatophyta</taxon>
        <taxon>Magnoliopsida</taxon>
        <taxon>eudicotyledons</taxon>
        <taxon>Gunneridae</taxon>
        <taxon>Pentapetalae</taxon>
        <taxon>rosids</taxon>
        <taxon>malvids</taxon>
        <taxon>Sapindales</taxon>
        <taxon>Sapindaceae</taxon>
        <taxon>Xanthoceroideae</taxon>
        <taxon>Xanthoceras</taxon>
    </lineage>
</organism>
<sequence>MNDFDFGNGADGGASSSTTHQSYDWLGSLSRLVYRLELLGALVFLCCLVYCIPIAAEFLRRLSAFVSAPPFDFVFFNVVVVVIALSVKFGVFSAADCNVSAKENAGNDKQEEEVVQLLREEVPGKSFFENLNDDDGVVDKAESLREEEVPVLEEEKEVIVCKEKAIPTPTTTMRDTNHEVGVLDSQEEYEHENPVDELSCEEFNKKIENFIENMRTFRRQESWLESLMENNRTSIAVFD</sequence>
<evidence type="ECO:0000256" key="1">
    <source>
        <dbReference type="SAM" id="Phobius"/>
    </source>
</evidence>
<name>A0ABQ8HPU7_9ROSI</name>
<reference evidence="2 3" key="1">
    <citation type="submission" date="2021-02" db="EMBL/GenBank/DDBJ databases">
        <title>Plant Genome Project.</title>
        <authorList>
            <person name="Zhang R.-G."/>
        </authorList>
    </citation>
    <scope>NUCLEOTIDE SEQUENCE [LARGE SCALE GENOMIC DNA]</scope>
    <source>
        <tissue evidence="2">Leaves</tissue>
    </source>
</reference>
<keyword evidence="1" id="KW-0472">Membrane</keyword>
<evidence type="ECO:0000313" key="3">
    <source>
        <dbReference type="Proteomes" id="UP000827721"/>
    </source>
</evidence>
<protein>
    <submittedName>
        <fullName evidence="2">Uncharacterized protein</fullName>
    </submittedName>
</protein>
<dbReference type="PANTHER" id="PTHR33640:SF3">
    <property type="entry name" value="DUF4408 DOMAIN-CONTAINING PROTEIN"/>
    <property type="match status" value="1"/>
</dbReference>
<feature type="transmembrane region" description="Helical" evidence="1">
    <location>
        <begin position="71"/>
        <end position="92"/>
    </location>
</feature>
<evidence type="ECO:0000313" key="2">
    <source>
        <dbReference type="EMBL" id="KAH7566374.1"/>
    </source>
</evidence>
<dbReference type="EMBL" id="JAFEMO010000008">
    <property type="protein sequence ID" value="KAH7566374.1"/>
    <property type="molecule type" value="Genomic_DNA"/>
</dbReference>
<gene>
    <name evidence="2" type="ORF">JRO89_XS08G0146600</name>
</gene>
<accession>A0ABQ8HPU7</accession>